<evidence type="ECO:0000313" key="1">
    <source>
        <dbReference type="EMBL" id="BBL90764.1"/>
    </source>
</evidence>
<dbReference type="Proteomes" id="UP000315115">
    <property type="component" value="Chromosome 2"/>
</dbReference>
<dbReference type="InterPro" id="IPR010732">
    <property type="entry name" value="T6SS_TssG-like"/>
</dbReference>
<reference evidence="3 4" key="1">
    <citation type="submission" date="2016-09" db="EMBL/GenBank/DDBJ databases">
        <title>Isolation, identification and antibiotic sensitivity analysis of bacterial pathogen from juvenile Hippocampus erectus with tail-rotted disease.</title>
        <authorList>
            <person name="Yang Q."/>
        </authorList>
    </citation>
    <scope>NUCLEOTIDE SEQUENCE [LARGE SCALE GENOMIC DNA]</scope>
    <source>
        <strain evidence="3 4">HM-10</strain>
    </source>
</reference>
<proteinExistence type="predicted"/>
<evidence type="ECO:0000313" key="6">
    <source>
        <dbReference type="Proteomes" id="UP000572072"/>
    </source>
</evidence>
<keyword evidence="4" id="KW-1185">Reference proteome</keyword>
<sequence length="321" mass="36324">MNAEPFFDEITKHPLFEALHLLEFEVLKREAQIGTDALPKNESINLKVNAKLGYENNQVCCVEQGGNDRLEVKTNLIGLIGEQGVLPQHYSELALARLRESDSAMVDFYDIFNHRLLSLYYRSWQLSQVTVQVRAHSRMERSPYADCLNSISSDNSHLAQHFGGYHSSPVKSKYALKSIIESLASCDAKVHEFKGQWLYLKPKEQTRLTSNSNPEGQFSQLGNGASIGKRAWDINASATIELLPEKSEQVSELLPFHARLKTVKRAASAFIGEHKQLHWKLTTQHSMLPKARLSKQQGQLGFGSVLKKHDRTEDREITINI</sequence>
<dbReference type="EMBL" id="AP019799">
    <property type="protein sequence ID" value="BBL90764.1"/>
    <property type="molecule type" value="Genomic_DNA"/>
</dbReference>
<dbReference type="RefSeq" id="WP_010452254.1">
    <property type="nucleotide sequence ID" value="NZ_AP019799.1"/>
</dbReference>
<dbReference type="EMBL" id="VTYN01000004">
    <property type="protein sequence ID" value="NOH47438.1"/>
    <property type="molecule type" value="Genomic_DNA"/>
</dbReference>
<dbReference type="Proteomes" id="UP000180133">
    <property type="component" value="Unassembled WGS sequence"/>
</dbReference>
<gene>
    <name evidence="2" type="primary">tssG</name>
    <name evidence="3" type="ORF">BI375_17055</name>
    <name evidence="2" type="ORF">F0262_05120</name>
    <name evidence="1" type="ORF">VroAM7_34170</name>
</gene>
<organism evidence="2 6">
    <name type="scientific">Vibrio rotiferianus</name>
    <dbReference type="NCBI Taxonomy" id="190895"/>
    <lineage>
        <taxon>Bacteria</taxon>
        <taxon>Pseudomonadati</taxon>
        <taxon>Pseudomonadota</taxon>
        <taxon>Gammaproteobacteria</taxon>
        <taxon>Vibrionales</taxon>
        <taxon>Vibrionaceae</taxon>
        <taxon>Vibrio</taxon>
    </lineage>
</organism>
<dbReference type="Pfam" id="PF06996">
    <property type="entry name" value="T6SS_TssG"/>
    <property type="match status" value="1"/>
</dbReference>
<protein>
    <submittedName>
        <fullName evidence="1">Type VI secretion protein</fullName>
    </submittedName>
    <submittedName>
        <fullName evidence="2">Type VI secretion system baseplate subunit TssG</fullName>
    </submittedName>
</protein>
<dbReference type="EMBL" id="MKFT01000006">
    <property type="protein sequence ID" value="OHY94330.1"/>
    <property type="molecule type" value="Genomic_DNA"/>
</dbReference>
<dbReference type="AlphaFoldDB" id="A0A2K7SWW6"/>
<reference evidence="2 6" key="3">
    <citation type="submission" date="2019-08" db="EMBL/GenBank/DDBJ databases">
        <title>Draft genome sequencing and comparative genomics of hatchery-associated Vibrios.</title>
        <authorList>
            <person name="Kehlet-Delgado H."/>
            <person name="Mueller R.S."/>
        </authorList>
    </citation>
    <scope>NUCLEOTIDE SEQUENCE [LARGE SCALE GENOMIC DNA]</scope>
    <source>
        <strain evidence="2 6">00-78-3</strain>
    </source>
</reference>
<name>A0A2K7SWW6_9VIBR</name>
<dbReference type="Proteomes" id="UP000572072">
    <property type="component" value="Unassembled WGS sequence"/>
</dbReference>
<evidence type="ECO:0000313" key="2">
    <source>
        <dbReference type="EMBL" id="NOH47438.1"/>
    </source>
</evidence>
<accession>A0A2K7SWW6</accession>
<reference evidence="1" key="4">
    <citation type="journal article" date="2020" name="Microbiol. Resour. Announc.">
        <title>Complete Genome Sequence of Vibrio rotiferianus Strain AM7.</title>
        <authorList>
            <person name="Miyazaki K."/>
            <person name="Wiseschart A."/>
            <person name="Pootanakit K."/>
            <person name="Kitahara K."/>
        </authorList>
    </citation>
    <scope>NUCLEOTIDE SEQUENCE</scope>
    <source>
        <strain evidence="1">AM7</strain>
    </source>
</reference>
<dbReference type="OrthoDB" id="1523296at2"/>
<dbReference type="PANTHER" id="PTHR35564:SF4">
    <property type="entry name" value="CYTOPLASMIC PROTEIN"/>
    <property type="match status" value="1"/>
</dbReference>
<evidence type="ECO:0000313" key="5">
    <source>
        <dbReference type="Proteomes" id="UP000315115"/>
    </source>
</evidence>
<dbReference type="NCBIfam" id="TIGR03347">
    <property type="entry name" value="VI_chp_1"/>
    <property type="match status" value="1"/>
</dbReference>
<dbReference type="PANTHER" id="PTHR35564">
    <property type="match status" value="1"/>
</dbReference>
<reference evidence="5" key="2">
    <citation type="submission" date="2019-07" db="EMBL/GenBank/DDBJ databases">
        <title>Complete Genome Sequences of Vibrion rotiferianus strain AM7.</title>
        <authorList>
            <person name="Miyazaki K."/>
            <person name="Wiseschart A."/>
            <person name="Pootanakit K."/>
            <person name="Ishimori K."/>
            <person name="Kitahara K."/>
        </authorList>
    </citation>
    <scope>NUCLEOTIDE SEQUENCE [LARGE SCALE GENOMIC DNA]</scope>
    <source>
        <strain evidence="5">AM7</strain>
    </source>
</reference>
<evidence type="ECO:0000313" key="3">
    <source>
        <dbReference type="EMBL" id="OHY94330.1"/>
    </source>
</evidence>
<evidence type="ECO:0000313" key="4">
    <source>
        <dbReference type="Proteomes" id="UP000180133"/>
    </source>
</evidence>